<feature type="region of interest" description="Disordered" evidence="8">
    <location>
        <begin position="1070"/>
        <end position="1094"/>
    </location>
</feature>
<keyword evidence="2 12" id="KW-0723">Serine/threonine-protein kinase</keyword>
<dbReference type="GO" id="GO:0009190">
    <property type="term" value="P:cyclic nucleotide biosynthetic process"/>
    <property type="evidence" value="ECO:0007669"/>
    <property type="project" value="InterPro"/>
</dbReference>
<dbReference type="PROSITE" id="PS00107">
    <property type="entry name" value="PROTEIN_KINASE_ATP"/>
    <property type="match status" value="1"/>
</dbReference>
<comment type="subcellular location">
    <subcellularLocation>
        <location evidence="1">Membrane</location>
        <topology evidence="1">Single-pass membrane protein</topology>
    </subcellularLocation>
</comment>
<dbReference type="InterPro" id="IPR017441">
    <property type="entry name" value="Protein_kinase_ATP_BS"/>
</dbReference>
<dbReference type="GO" id="GO:0016020">
    <property type="term" value="C:membrane"/>
    <property type="evidence" value="ECO:0007669"/>
    <property type="project" value="UniProtKB-SubCell"/>
</dbReference>
<evidence type="ECO:0000256" key="4">
    <source>
        <dbReference type="ARBA" id="ARBA00022741"/>
    </source>
</evidence>
<feature type="domain" description="Protein kinase" evidence="10">
    <location>
        <begin position="1239"/>
        <end position="1499"/>
    </location>
</feature>
<dbReference type="GO" id="GO:0005524">
    <property type="term" value="F:ATP binding"/>
    <property type="evidence" value="ECO:0007669"/>
    <property type="project" value="UniProtKB-UniRule"/>
</dbReference>
<keyword evidence="4 7" id="KW-0547">Nucleotide-binding</keyword>
<evidence type="ECO:0000256" key="7">
    <source>
        <dbReference type="PROSITE-ProRule" id="PRU10141"/>
    </source>
</evidence>
<feature type="compositionally biased region" description="Polar residues" evidence="8">
    <location>
        <begin position="1070"/>
        <end position="1080"/>
    </location>
</feature>
<dbReference type="InterPro" id="IPR000719">
    <property type="entry name" value="Prot_kinase_dom"/>
</dbReference>
<dbReference type="Gene3D" id="1.10.510.10">
    <property type="entry name" value="Transferase(Phosphotransferase) domain 1"/>
    <property type="match status" value="1"/>
</dbReference>
<dbReference type="GO" id="GO:0004674">
    <property type="term" value="F:protein serine/threonine kinase activity"/>
    <property type="evidence" value="ECO:0007669"/>
    <property type="project" value="UniProtKB-KW"/>
</dbReference>
<keyword evidence="9" id="KW-0812">Transmembrane</keyword>
<dbReference type="PROSITE" id="PS50125">
    <property type="entry name" value="GUANYLATE_CYCLASE_2"/>
    <property type="match status" value="1"/>
</dbReference>
<evidence type="ECO:0000256" key="9">
    <source>
        <dbReference type="SAM" id="Phobius"/>
    </source>
</evidence>
<protein>
    <submittedName>
        <fullName evidence="12">Putative serine/threonine protein kinase</fullName>
    </submittedName>
</protein>
<feature type="binding site" evidence="7">
    <location>
        <position position="1268"/>
    </location>
    <ligand>
        <name>ATP</name>
        <dbReference type="ChEBI" id="CHEBI:30616"/>
    </ligand>
</feature>
<keyword evidence="9" id="KW-0472">Membrane</keyword>
<feature type="compositionally biased region" description="Basic and acidic residues" evidence="8">
    <location>
        <begin position="21"/>
        <end position="34"/>
    </location>
</feature>
<dbReference type="CDD" id="cd07302">
    <property type="entry name" value="CHD"/>
    <property type="match status" value="1"/>
</dbReference>
<dbReference type="EMBL" id="HE573026">
    <property type="protein sequence ID" value="CCC51135.1"/>
    <property type="molecule type" value="Genomic_DNA"/>
</dbReference>
<sequence length="1501" mass="163680">MGPNDAKNPALVNDVKLSSADGDKIETIDPESSHGRSSKVVFSPFLVTHEGQSESGGAGQMGSVPRFTAVNVRRFLSGIARLDRAWHDEPSEEPSDEASCCLSAKPREVGISRSTKLGKGRRSGEDSRVQHDSKALNVGVGTAKDIVHSPLVEDKTQPKAGQLHEPLCTNVPKCIKITWLLPGMFVLVMVLLLLLLSRICVLVSDRVTESATMDATMSFIATFNRLEELRSEVRSMAQHAMYARMASGGIHAYLAAEQLCSLSRWSPLIMAMYNAFNSTLTWSHRCSQAVNVTGVSPPPTLRLEKGDTVEVVRSAIYHSNTVINTVITTGGADVFAMILPMAAVSGVLLDHLQTFAYLERKHAFVSLLMRDFFLPDLIRPVHSVQLDWINHTTNPKSPHRDPEVLRVFGQVCADGSRHAWHSTGRPSPRAAMTFIPQRSIGLWATVTQPYPESVEALSSVPHTILCGVSCVNYDSNECSAGNPSNMWLVALDESPEYNVGTLLLSFYCLGCTTLVLSLVNLFVCYVSIAVPVEHLRYLIHSTIDGEQPMDLQQGFLTRTLCRFQFGGLRSLVDNIQVLLLCFWLNRKYVPRHILRQQLIELQSGKGPLSPTLVNGTATVSVASSVGEDSRDTAGQSGATEGLAAAGTLAEGGLSTFMKVVKRILPSKEGCGGTSKVSETLLGSTSRNTFTVTSDGAVALCATQQTHGSMHSSVTLVEDATILSVHLSAVERAYVSSFSCTAEQHHSMMAILLDCVREYHGELFQRTGDSISVSWNAFECCTNHATHAALCALAMARRLAPFRESGLRVGIVLHQGPFVCGVVEDSVEAFTTVFGAVPRQAAVFAELAASLPYFNVLVSEPVKQSLSSAYECVMVDVIKFRGDDTAVTLFELCNDRPVRAAEGVASSPSAFAEMHAEVFCYFRNHEFDLALERIERWRSSTEEKQTSLLRRVECLCRYYKGRRNELPFPYRREFPGVGHIYEAAADAGSGIDPFITSFRLNGTVSEGSGTVSTQGLAFESDVTRFRRELHNNVLASKKENAAQSADELSSLERSRKVVAFAVPSAGRLQDSSCNYGDSGSTEGRHPVEGSPSDSPDELALCSVTRHCVGVGKCSEERKEDSKGALDCGPLGRLSVSCTIDSSEVSPVENQAGLDADDMIMDYSRDKEEQERFSLTNRCAGNIIDCMNGGSCRRCDEHAVSPSRDSSEVSHSLLIRDLEGSLMATYTLPTEIVAMNGITYLRSSRILGKGSFGCVYLGMDVNSGRMVAIKFLPLPSGEEEIKKVETEVVAMQKMKSGHVVQFISYAFHRNLVIIILECMMAGSLKGLLDSFGSIPRSTVCLFIRDVLLGLHKLHSSGIIHGDVKPQNVLLTLSGACKISDFGASAFLNEVMRRQMEGKGLQVQGTPIYLAPEAAQGRPVVQSDIWSCGIMFIQLVTGELPYPKRFLQMPAQILVYQIGSGAAKPVIPQCLDKHCTEFVTKCLMEDPQERLSARQLLGLPLFFL</sequence>
<dbReference type="InterPro" id="IPR008271">
    <property type="entry name" value="Ser/Thr_kinase_AS"/>
</dbReference>
<keyword evidence="6 7" id="KW-0067">ATP-binding</keyword>
<dbReference type="Pfam" id="PF00211">
    <property type="entry name" value="Guanylate_cyc"/>
    <property type="match status" value="1"/>
</dbReference>
<dbReference type="InterPro" id="IPR001054">
    <property type="entry name" value="A/G_cyclase"/>
</dbReference>
<accession>G0U5I4</accession>
<gene>
    <name evidence="12" type="ORF">TVY486_1001880</name>
</gene>
<dbReference type="SMART" id="SM00220">
    <property type="entry name" value="S_TKc"/>
    <property type="match status" value="1"/>
</dbReference>
<evidence type="ECO:0000256" key="6">
    <source>
        <dbReference type="ARBA" id="ARBA00022840"/>
    </source>
</evidence>
<keyword evidence="3" id="KW-0808">Transferase</keyword>
<dbReference type="PROSITE" id="PS00108">
    <property type="entry name" value="PROTEIN_KINASE_ST"/>
    <property type="match status" value="1"/>
</dbReference>
<evidence type="ECO:0000256" key="8">
    <source>
        <dbReference type="SAM" id="MobiDB-lite"/>
    </source>
</evidence>
<dbReference type="SUPFAM" id="SSF56112">
    <property type="entry name" value="Protein kinase-like (PK-like)"/>
    <property type="match status" value="1"/>
</dbReference>
<dbReference type="PROSITE" id="PS50011">
    <property type="entry name" value="PROTEIN_KINASE_DOM"/>
    <property type="match status" value="1"/>
</dbReference>
<feature type="transmembrane region" description="Helical" evidence="9">
    <location>
        <begin position="177"/>
        <end position="196"/>
    </location>
</feature>
<evidence type="ECO:0000313" key="12">
    <source>
        <dbReference type="EMBL" id="CCC51135.1"/>
    </source>
</evidence>
<dbReference type="SUPFAM" id="SSF55073">
    <property type="entry name" value="Nucleotide cyclase"/>
    <property type="match status" value="1"/>
</dbReference>
<dbReference type="Gene3D" id="3.30.70.1230">
    <property type="entry name" value="Nucleotide cyclase"/>
    <property type="match status" value="1"/>
</dbReference>
<reference evidence="12" key="1">
    <citation type="journal article" date="2012" name="Proc. Natl. Acad. Sci. U.S.A.">
        <title>Antigenic diversity is generated by distinct evolutionary mechanisms in African trypanosome species.</title>
        <authorList>
            <person name="Jackson A.P."/>
            <person name="Berry A."/>
            <person name="Aslett M."/>
            <person name="Allison H.C."/>
            <person name="Burton P."/>
            <person name="Vavrova-Anderson J."/>
            <person name="Brown R."/>
            <person name="Browne H."/>
            <person name="Corton N."/>
            <person name="Hauser H."/>
            <person name="Gamble J."/>
            <person name="Gilderthorp R."/>
            <person name="Marcello L."/>
            <person name="McQuillan J."/>
            <person name="Otto T.D."/>
            <person name="Quail M.A."/>
            <person name="Sanders M.J."/>
            <person name="van Tonder A."/>
            <person name="Ginger M.L."/>
            <person name="Field M.C."/>
            <person name="Barry J.D."/>
            <person name="Hertz-Fowler C."/>
            <person name="Berriman M."/>
        </authorList>
    </citation>
    <scope>NUCLEOTIDE SEQUENCE</scope>
    <source>
        <strain evidence="12">Y486</strain>
    </source>
</reference>
<evidence type="ECO:0000256" key="5">
    <source>
        <dbReference type="ARBA" id="ARBA00022777"/>
    </source>
</evidence>
<dbReference type="PANTHER" id="PTHR11584">
    <property type="entry name" value="SERINE/THREONINE PROTEIN KINASE"/>
    <property type="match status" value="1"/>
</dbReference>
<evidence type="ECO:0000256" key="3">
    <source>
        <dbReference type="ARBA" id="ARBA00022679"/>
    </source>
</evidence>
<feature type="region of interest" description="Disordered" evidence="8">
    <location>
        <begin position="1"/>
        <end position="38"/>
    </location>
</feature>
<evidence type="ECO:0000256" key="2">
    <source>
        <dbReference type="ARBA" id="ARBA00022527"/>
    </source>
</evidence>
<dbReference type="PANTHER" id="PTHR11584:SF369">
    <property type="entry name" value="MITOGEN-ACTIVATED PROTEIN KINASE KINASE KINASE 19-RELATED"/>
    <property type="match status" value="1"/>
</dbReference>
<organism evidence="12">
    <name type="scientific">Trypanosoma vivax (strain Y486)</name>
    <dbReference type="NCBI Taxonomy" id="1055687"/>
    <lineage>
        <taxon>Eukaryota</taxon>
        <taxon>Discoba</taxon>
        <taxon>Euglenozoa</taxon>
        <taxon>Kinetoplastea</taxon>
        <taxon>Metakinetoplastina</taxon>
        <taxon>Trypanosomatida</taxon>
        <taxon>Trypanosomatidae</taxon>
        <taxon>Trypanosoma</taxon>
        <taxon>Duttonella</taxon>
    </lineage>
</organism>
<keyword evidence="9" id="KW-1133">Transmembrane helix</keyword>
<dbReference type="Pfam" id="PF00069">
    <property type="entry name" value="Pkinase"/>
    <property type="match status" value="1"/>
</dbReference>
<dbReference type="GO" id="GO:0035556">
    <property type="term" value="P:intracellular signal transduction"/>
    <property type="evidence" value="ECO:0007669"/>
    <property type="project" value="InterPro"/>
</dbReference>
<evidence type="ECO:0000259" key="11">
    <source>
        <dbReference type="PROSITE" id="PS50125"/>
    </source>
</evidence>
<dbReference type="InterPro" id="IPR029787">
    <property type="entry name" value="Nucleotide_cyclase"/>
</dbReference>
<proteinExistence type="predicted"/>
<feature type="domain" description="Guanylate cyclase" evidence="11">
    <location>
        <begin position="755"/>
        <end position="844"/>
    </location>
</feature>
<evidence type="ECO:0000256" key="1">
    <source>
        <dbReference type="ARBA" id="ARBA00004167"/>
    </source>
</evidence>
<keyword evidence="5 12" id="KW-0418">Kinase</keyword>
<evidence type="ECO:0000259" key="10">
    <source>
        <dbReference type="PROSITE" id="PS50011"/>
    </source>
</evidence>
<name>G0U5I4_TRYVY</name>
<dbReference type="InterPro" id="IPR011009">
    <property type="entry name" value="Kinase-like_dom_sf"/>
</dbReference>